<evidence type="ECO:0000256" key="1">
    <source>
        <dbReference type="SAM" id="MobiDB-lite"/>
    </source>
</evidence>
<feature type="compositionally biased region" description="Basic residues" evidence="1">
    <location>
        <begin position="223"/>
        <end position="232"/>
    </location>
</feature>
<keyword evidence="2" id="KW-1133">Transmembrane helix</keyword>
<dbReference type="Proteomes" id="UP001595872">
    <property type="component" value="Unassembled WGS sequence"/>
</dbReference>
<evidence type="ECO:0000256" key="2">
    <source>
        <dbReference type="SAM" id="Phobius"/>
    </source>
</evidence>
<dbReference type="InterPro" id="IPR036938">
    <property type="entry name" value="PAP2/HPO_sf"/>
</dbReference>
<dbReference type="InterPro" id="IPR000326">
    <property type="entry name" value="PAP2/HPO"/>
</dbReference>
<reference evidence="5" key="1">
    <citation type="journal article" date="2019" name="Int. J. Syst. Evol. Microbiol.">
        <title>The Global Catalogue of Microorganisms (GCM) 10K type strain sequencing project: providing services to taxonomists for standard genome sequencing and annotation.</title>
        <authorList>
            <consortium name="The Broad Institute Genomics Platform"/>
            <consortium name="The Broad Institute Genome Sequencing Center for Infectious Disease"/>
            <person name="Wu L."/>
            <person name="Ma J."/>
        </authorList>
    </citation>
    <scope>NUCLEOTIDE SEQUENCE [LARGE SCALE GENOMIC DNA]</scope>
    <source>
        <strain evidence="5">KLKA75</strain>
    </source>
</reference>
<dbReference type="SUPFAM" id="SSF48317">
    <property type="entry name" value="Acid phosphatase/Vanadium-dependent haloperoxidase"/>
    <property type="match status" value="1"/>
</dbReference>
<dbReference type="RefSeq" id="WP_378253081.1">
    <property type="nucleotide sequence ID" value="NZ_JBHSIT010000002.1"/>
</dbReference>
<name>A0ABV9TWF8_9ACTN</name>
<organism evidence="4 5">
    <name type="scientific">Actinomadura gamaensis</name>
    <dbReference type="NCBI Taxonomy" id="1763541"/>
    <lineage>
        <taxon>Bacteria</taxon>
        <taxon>Bacillati</taxon>
        <taxon>Actinomycetota</taxon>
        <taxon>Actinomycetes</taxon>
        <taxon>Streptosporangiales</taxon>
        <taxon>Thermomonosporaceae</taxon>
        <taxon>Actinomadura</taxon>
    </lineage>
</organism>
<dbReference type="EMBL" id="JBHSIT010000002">
    <property type="protein sequence ID" value="MFC4907345.1"/>
    <property type="molecule type" value="Genomic_DNA"/>
</dbReference>
<gene>
    <name evidence="4" type="ORF">ACFPCY_08440</name>
</gene>
<accession>A0ABV9TWF8</accession>
<comment type="caution">
    <text evidence="4">The sequence shown here is derived from an EMBL/GenBank/DDBJ whole genome shotgun (WGS) entry which is preliminary data.</text>
</comment>
<dbReference type="Pfam" id="PF01569">
    <property type="entry name" value="PAP2"/>
    <property type="match status" value="1"/>
</dbReference>
<feature type="transmembrane region" description="Helical" evidence="2">
    <location>
        <begin position="167"/>
        <end position="186"/>
    </location>
</feature>
<dbReference type="SMART" id="SM00014">
    <property type="entry name" value="acidPPc"/>
    <property type="match status" value="1"/>
</dbReference>
<feature type="transmembrane region" description="Helical" evidence="2">
    <location>
        <begin position="20"/>
        <end position="43"/>
    </location>
</feature>
<protein>
    <submittedName>
        <fullName evidence="4">Phosphatase PAP2 family protein</fullName>
    </submittedName>
</protein>
<feature type="domain" description="Phosphatidic acid phosphatase type 2/haloperoxidase" evidence="3">
    <location>
        <begin position="99"/>
        <end position="206"/>
    </location>
</feature>
<evidence type="ECO:0000313" key="5">
    <source>
        <dbReference type="Proteomes" id="UP001595872"/>
    </source>
</evidence>
<evidence type="ECO:0000313" key="4">
    <source>
        <dbReference type="EMBL" id="MFC4907345.1"/>
    </source>
</evidence>
<evidence type="ECO:0000259" key="3">
    <source>
        <dbReference type="SMART" id="SM00014"/>
    </source>
</evidence>
<feature type="region of interest" description="Disordered" evidence="1">
    <location>
        <begin position="211"/>
        <end position="232"/>
    </location>
</feature>
<keyword evidence="2" id="KW-0812">Transmembrane</keyword>
<keyword evidence="2" id="KW-0472">Membrane</keyword>
<proteinExistence type="predicted"/>
<sequence>MQVLRSGGGRLPGRTPWRPLALPLLAALVALATTLDVLAGGLLRHADDRIFAGGPPPRTGAWHWFWRTVVNGGQYWLVGTLVTVLALLTAWRRRSLWTAVRAGIWLLGTEAAIRAAQLAFARTPPRTGADHLFTGGYLSFPSGHAANSAACLTVAAALLHATRRWRIAVHALIAAVAVAVVALGYHWPTDALAGWGLGVVLGAIGRAVIGPDPDPPPGQARFRASHSRRSIA</sequence>
<keyword evidence="5" id="KW-1185">Reference proteome</keyword>
<feature type="transmembrane region" description="Helical" evidence="2">
    <location>
        <begin position="73"/>
        <end position="91"/>
    </location>
</feature>
<dbReference type="Gene3D" id="1.20.144.10">
    <property type="entry name" value="Phosphatidic acid phosphatase type 2/haloperoxidase"/>
    <property type="match status" value="1"/>
</dbReference>